<dbReference type="AlphaFoldDB" id="A0A438NHE6"/>
<dbReference type="InterPro" id="IPR036188">
    <property type="entry name" value="FAD/NAD-bd_sf"/>
</dbReference>
<comment type="similarity">
    <text evidence="2">Belongs to the FAD-binding monooxygenase family.</text>
</comment>
<evidence type="ECO:0000256" key="2">
    <source>
        <dbReference type="ARBA" id="ARBA00010139"/>
    </source>
</evidence>
<dbReference type="Pfam" id="PF13450">
    <property type="entry name" value="NAD_binding_8"/>
    <property type="match status" value="1"/>
</dbReference>
<sequence>MPSSEPSHLLAANGGLTNPTLSSNGVGLTGFDPKDQPVENFRPMKVIAIGAGFSGIYLSIRIPEWLRNVELVVYEKNDGLGGTWWENRYPGCACDIPAHSYVYSFEENPGWSKFYAPSHEIQQYLQRVADKYSAGRFIKLNHKVVGCTWDATRAKWKVDIERTTTGEVFSDEADVIISARGGLNDYLWPQIDGLWSFGGKVVHSANWDTSFDYSNKRIGVIGGGSSAIQIIPQLQKLAGTRLSCFIRSKTWISTTFGDSAMQKLGLDHEDFTKEDYDKYMSDPQKYHDFRKMIETEGNAMHPFSLKGSSLSEYAREGFTQLMKSRLSKKPELLDFLLPSFAPGCRRLTPGPGFLEALTEDNVEFINTPIQAVTENGVVLEGGRLIELDVLVCATGFRAASAPPFPVVGTDGESLSDRWEPYSEAYMSVAVDGFPNHFTMLGPGSGVASGSLTKIIESAGDYIIKCIRKLQKEDIRSMQISSRAISSWVKFTKVYFEKTVFLDDCHTWYRKNNRVIGLWPGSTLHAIETLRSPRWEDFEYDYGENAVDDRLLRWLGNGWSDLQLTGGDISFYIEPEFVDKPSAPLPERTEKWNYHSFSH</sequence>
<comment type="cofactor">
    <cofactor evidence="1">
        <name>FAD</name>
        <dbReference type="ChEBI" id="CHEBI:57692"/>
    </cofactor>
</comment>
<dbReference type="PANTHER" id="PTHR42877:SF7">
    <property type="entry name" value="FLAVIN-BINDING MONOOXYGENASE-RELATED"/>
    <property type="match status" value="1"/>
</dbReference>
<accession>A0A438NHE6</accession>
<dbReference type="SUPFAM" id="SSF51905">
    <property type="entry name" value="FAD/NAD(P)-binding domain"/>
    <property type="match status" value="2"/>
</dbReference>
<protein>
    <recommendedName>
        <fullName evidence="5">L-ornithine N(5)-oxygenase</fullName>
    </recommendedName>
</protein>
<dbReference type="Gene3D" id="3.50.50.60">
    <property type="entry name" value="FAD/NAD(P)-binding domain"/>
    <property type="match status" value="2"/>
</dbReference>
<dbReference type="EMBL" id="NAJM01000002">
    <property type="protein sequence ID" value="RVX75160.1"/>
    <property type="molecule type" value="Genomic_DNA"/>
</dbReference>
<comment type="caution">
    <text evidence="3">The sequence shown here is derived from an EMBL/GenBank/DDBJ whole genome shotgun (WGS) entry which is preliminary data.</text>
</comment>
<gene>
    <name evidence="3" type="ORF">B0A52_00512</name>
</gene>
<dbReference type="Proteomes" id="UP000288859">
    <property type="component" value="Unassembled WGS sequence"/>
</dbReference>
<evidence type="ECO:0000313" key="3">
    <source>
        <dbReference type="EMBL" id="RVX75160.1"/>
    </source>
</evidence>
<proteinExistence type="inferred from homology"/>
<name>A0A438NHE6_EXOME</name>
<dbReference type="InterPro" id="IPR051209">
    <property type="entry name" value="FAD-bind_Monooxygenase_sf"/>
</dbReference>
<evidence type="ECO:0000313" key="4">
    <source>
        <dbReference type="Proteomes" id="UP000288859"/>
    </source>
</evidence>
<dbReference type="OrthoDB" id="4130824at2759"/>
<organism evidence="3 4">
    <name type="scientific">Exophiala mesophila</name>
    <name type="common">Black yeast-like fungus</name>
    <dbReference type="NCBI Taxonomy" id="212818"/>
    <lineage>
        <taxon>Eukaryota</taxon>
        <taxon>Fungi</taxon>
        <taxon>Dikarya</taxon>
        <taxon>Ascomycota</taxon>
        <taxon>Pezizomycotina</taxon>
        <taxon>Eurotiomycetes</taxon>
        <taxon>Chaetothyriomycetidae</taxon>
        <taxon>Chaetothyriales</taxon>
        <taxon>Herpotrichiellaceae</taxon>
        <taxon>Exophiala</taxon>
    </lineage>
</organism>
<dbReference type="VEuPathDB" id="FungiDB:PV10_01760"/>
<evidence type="ECO:0000256" key="1">
    <source>
        <dbReference type="ARBA" id="ARBA00001974"/>
    </source>
</evidence>
<reference evidence="3 4" key="1">
    <citation type="submission" date="2017-03" db="EMBL/GenBank/DDBJ databases">
        <title>Genomes of endolithic fungi from Antarctica.</title>
        <authorList>
            <person name="Coleine C."/>
            <person name="Masonjones S."/>
            <person name="Stajich J.E."/>
        </authorList>
    </citation>
    <scope>NUCLEOTIDE SEQUENCE [LARGE SCALE GENOMIC DNA]</scope>
    <source>
        <strain evidence="3 4">CCFEE 6314</strain>
    </source>
</reference>
<evidence type="ECO:0008006" key="5">
    <source>
        <dbReference type="Google" id="ProtNLM"/>
    </source>
</evidence>
<dbReference type="PANTHER" id="PTHR42877">
    <property type="entry name" value="L-ORNITHINE N(5)-MONOOXYGENASE-RELATED"/>
    <property type="match status" value="1"/>
</dbReference>